<keyword evidence="3 6" id="KW-0812">Transmembrane</keyword>
<evidence type="ECO:0000256" key="5">
    <source>
        <dbReference type="ARBA" id="ARBA00023136"/>
    </source>
</evidence>
<organism evidence="8 9">
    <name type="scientific">Nematocida parisii (strain ERTm3)</name>
    <name type="common">Nematode killer fungus</name>
    <dbReference type="NCBI Taxonomy" id="935791"/>
    <lineage>
        <taxon>Eukaryota</taxon>
        <taxon>Fungi</taxon>
        <taxon>Fungi incertae sedis</taxon>
        <taxon>Microsporidia</taxon>
        <taxon>Nematocida</taxon>
    </lineage>
</organism>
<dbReference type="PROSITE" id="PS50202">
    <property type="entry name" value="MSP"/>
    <property type="match status" value="1"/>
</dbReference>
<dbReference type="InterPro" id="IPR000535">
    <property type="entry name" value="MSP_dom"/>
</dbReference>
<name>I3EHD6_NEMP3</name>
<protein>
    <recommendedName>
        <fullName evidence="7">MSP domain-containing protein</fullName>
    </recommendedName>
</protein>
<dbReference type="GO" id="GO:0005789">
    <property type="term" value="C:endoplasmic reticulum membrane"/>
    <property type="evidence" value="ECO:0007669"/>
    <property type="project" value="InterPro"/>
</dbReference>
<dbReference type="VEuPathDB" id="MicrosporidiaDB:NEQG_01323"/>
<evidence type="ECO:0000259" key="7">
    <source>
        <dbReference type="PROSITE" id="PS50202"/>
    </source>
</evidence>
<dbReference type="HOGENOM" id="CLU_1635841_0_0_1"/>
<evidence type="ECO:0000313" key="9">
    <source>
        <dbReference type="Proteomes" id="UP000002872"/>
    </source>
</evidence>
<evidence type="ECO:0000256" key="2">
    <source>
        <dbReference type="ARBA" id="ARBA00008932"/>
    </source>
</evidence>
<comment type="similarity">
    <text evidence="2">Belongs to the VAMP-associated protein (VAP) (TC 9.B.17) family.</text>
</comment>
<dbReference type="GO" id="GO:0061817">
    <property type="term" value="P:endoplasmic reticulum-plasma membrane tethering"/>
    <property type="evidence" value="ECO:0007669"/>
    <property type="project" value="TreeGrafter"/>
</dbReference>
<dbReference type="OMA" id="YAFKIKT"/>
<dbReference type="SUPFAM" id="SSF49354">
    <property type="entry name" value="PapD-like"/>
    <property type="match status" value="1"/>
</dbReference>
<evidence type="ECO:0000256" key="6">
    <source>
        <dbReference type="SAM" id="Phobius"/>
    </source>
</evidence>
<evidence type="ECO:0000313" key="8">
    <source>
        <dbReference type="EMBL" id="EIJ88633.1"/>
    </source>
</evidence>
<keyword evidence="9" id="KW-1185">Reference proteome</keyword>
<dbReference type="PANTHER" id="PTHR10809:SF6">
    <property type="entry name" value="AT11025P-RELATED"/>
    <property type="match status" value="1"/>
</dbReference>
<accession>I3EHD6</accession>
<proteinExistence type="inferred from homology"/>
<reference evidence="8" key="1">
    <citation type="submission" date="2011-01" db="EMBL/GenBank/DDBJ databases">
        <title>The Genome Sequence of Nematocida parisii strain ERTm3.</title>
        <authorList>
            <consortium name="The Broad Institute Genome Sequencing Platform"/>
            <consortium name="The Broad Institute Genome Sequencing Center for Infectious Disease"/>
            <person name="Cuomo C."/>
            <person name="Troemel E."/>
            <person name="Young S.K."/>
            <person name="Zeng Q."/>
            <person name="Gargeya S."/>
            <person name="Fitzgerald M."/>
            <person name="Haas B."/>
            <person name="Abouelleil A."/>
            <person name="Alvarado L."/>
            <person name="Arachchi H.M."/>
            <person name="Berlin A."/>
            <person name="Chapman S.B."/>
            <person name="Gearin G."/>
            <person name="Goldberg J."/>
            <person name="Griggs A."/>
            <person name="Gujja S."/>
            <person name="Hansen M."/>
            <person name="Heiman D."/>
            <person name="Howarth C."/>
            <person name="Larimer J."/>
            <person name="Lui A."/>
            <person name="MacDonald P.J.P."/>
            <person name="McCowen C."/>
            <person name="Montmayeur A."/>
            <person name="Murphy C."/>
            <person name="Neiman D."/>
            <person name="Pearson M."/>
            <person name="Priest M."/>
            <person name="Roberts A."/>
            <person name="Saif S."/>
            <person name="Shea T."/>
            <person name="Sisk P."/>
            <person name="Stolte C."/>
            <person name="Sykes S."/>
            <person name="Wortman J."/>
            <person name="Nusbaum C."/>
            <person name="Birren B."/>
        </authorList>
    </citation>
    <scope>NUCLEOTIDE SEQUENCE</scope>
    <source>
        <strain evidence="8">ERTm3</strain>
    </source>
</reference>
<evidence type="ECO:0000256" key="3">
    <source>
        <dbReference type="ARBA" id="ARBA00022692"/>
    </source>
</evidence>
<dbReference type="InterPro" id="IPR016763">
    <property type="entry name" value="VAP"/>
</dbReference>
<feature type="domain" description="MSP" evidence="7">
    <location>
        <begin position="7"/>
        <end position="120"/>
    </location>
</feature>
<gene>
    <name evidence="8" type="ORF">NEQG_01323</name>
</gene>
<dbReference type="PANTHER" id="PTHR10809">
    <property type="entry name" value="VESICLE-ASSOCIATED MEMBRANE PROTEIN-ASSOCIATED PROTEIN"/>
    <property type="match status" value="1"/>
</dbReference>
<sequence length="162" mass="18240">MVLEDGEIVITPFEVVINKDTGYAEITLRNITKSDYAFKIKTTHPLNYKVKPSIGMLAGCKSQTIAIEMIGTDKVLNLCSHMFLFQFIKSGHMLTAESLKQIFLLKGVKVLEQRIGIRYSGPLVNEETELLAPEKPELIFISASVFIIYNALLLFRQLLFGI</sequence>
<dbReference type="EMBL" id="GL870878">
    <property type="protein sequence ID" value="EIJ88633.1"/>
    <property type="molecule type" value="Genomic_DNA"/>
</dbReference>
<comment type="subcellular location">
    <subcellularLocation>
        <location evidence="1">Membrane</location>
        <topology evidence="1">Single-pass type IV membrane protein</topology>
    </subcellularLocation>
</comment>
<feature type="non-terminal residue" evidence="8">
    <location>
        <position position="1"/>
    </location>
</feature>
<feature type="transmembrane region" description="Helical" evidence="6">
    <location>
        <begin position="138"/>
        <end position="155"/>
    </location>
</feature>
<dbReference type="InterPro" id="IPR013783">
    <property type="entry name" value="Ig-like_fold"/>
</dbReference>
<evidence type="ECO:0000256" key="1">
    <source>
        <dbReference type="ARBA" id="ARBA00004211"/>
    </source>
</evidence>
<dbReference type="InterPro" id="IPR008962">
    <property type="entry name" value="PapD-like_sf"/>
</dbReference>
<dbReference type="GO" id="GO:0090158">
    <property type="term" value="P:endoplasmic reticulum membrane organization"/>
    <property type="evidence" value="ECO:0007669"/>
    <property type="project" value="TreeGrafter"/>
</dbReference>
<dbReference type="GO" id="GO:0005886">
    <property type="term" value="C:plasma membrane"/>
    <property type="evidence" value="ECO:0007669"/>
    <property type="project" value="TreeGrafter"/>
</dbReference>
<dbReference type="InParanoid" id="I3EHD6"/>
<keyword evidence="5 6" id="KW-0472">Membrane</keyword>
<dbReference type="Gene3D" id="2.60.40.10">
    <property type="entry name" value="Immunoglobulins"/>
    <property type="match status" value="1"/>
</dbReference>
<dbReference type="OrthoDB" id="264603at2759"/>
<dbReference type="AlphaFoldDB" id="I3EHD6"/>
<dbReference type="Proteomes" id="UP000002872">
    <property type="component" value="Unassembled WGS sequence"/>
</dbReference>
<dbReference type="Pfam" id="PF00635">
    <property type="entry name" value="Motile_Sperm"/>
    <property type="match status" value="1"/>
</dbReference>
<keyword evidence="4 6" id="KW-1133">Transmembrane helix</keyword>
<evidence type="ECO:0000256" key="4">
    <source>
        <dbReference type="ARBA" id="ARBA00022989"/>
    </source>
</evidence>
<dbReference type="STRING" id="935791.I3EHD6"/>